<dbReference type="PANTHER" id="PTHR42101:SF1">
    <property type="entry name" value="LOW TEMPERATURE REQUIREMENT A"/>
    <property type="match status" value="1"/>
</dbReference>
<evidence type="ECO:0000256" key="1">
    <source>
        <dbReference type="SAM" id="MobiDB-lite"/>
    </source>
</evidence>
<feature type="transmembrane region" description="Helical" evidence="2">
    <location>
        <begin position="62"/>
        <end position="81"/>
    </location>
</feature>
<gene>
    <name evidence="3" type="ORF">CALVIDRAFT_601372</name>
</gene>
<dbReference type="STRING" id="1330018.A0A167IE03"/>
<protein>
    <recommendedName>
        <fullName evidence="5">Low temperature requirement protein A</fullName>
    </recommendedName>
</protein>
<accession>A0A167IE03</accession>
<feature type="transmembrane region" description="Helical" evidence="2">
    <location>
        <begin position="263"/>
        <end position="289"/>
    </location>
</feature>
<dbReference type="AlphaFoldDB" id="A0A167IE03"/>
<dbReference type="Pfam" id="PF06772">
    <property type="entry name" value="LtrA"/>
    <property type="match status" value="1"/>
</dbReference>
<feature type="transmembrane region" description="Helical" evidence="2">
    <location>
        <begin position="200"/>
        <end position="220"/>
    </location>
</feature>
<feature type="transmembrane region" description="Helical" evidence="2">
    <location>
        <begin position="329"/>
        <end position="349"/>
    </location>
</feature>
<dbReference type="Proteomes" id="UP000076738">
    <property type="component" value="Unassembled WGS sequence"/>
</dbReference>
<keyword evidence="4" id="KW-1185">Reference proteome</keyword>
<dbReference type="PANTHER" id="PTHR42101">
    <property type="entry name" value="CHROMOSOME 16, WHOLE GENOME SHOTGUN SEQUENCE"/>
    <property type="match status" value="1"/>
</dbReference>
<dbReference type="InterPro" id="IPR010640">
    <property type="entry name" value="Low_temperature_requirement_A"/>
</dbReference>
<feature type="transmembrane region" description="Helical" evidence="2">
    <location>
        <begin position="525"/>
        <end position="547"/>
    </location>
</feature>
<reference evidence="3 4" key="1">
    <citation type="journal article" date="2016" name="Mol. Biol. Evol.">
        <title>Comparative Genomics of Early-Diverging Mushroom-Forming Fungi Provides Insights into the Origins of Lignocellulose Decay Capabilities.</title>
        <authorList>
            <person name="Nagy L.G."/>
            <person name="Riley R."/>
            <person name="Tritt A."/>
            <person name="Adam C."/>
            <person name="Daum C."/>
            <person name="Floudas D."/>
            <person name="Sun H."/>
            <person name="Yadav J.S."/>
            <person name="Pangilinan J."/>
            <person name="Larsson K.H."/>
            <person name="Matsuura K."/>
            <person name="Barry K."/>
            <person name="Labutti K."/>
            <person name="Kuo R."/>
            <person name="Ohm R.A."/>
            <person name="Bhattacharya S.S."/>
            <person name="Shirouzu T."/>
            <person name="Yoshinaga Y."/>
            <person name="Martin F.M."/>
            <person name="Grigoriev I.V."/>
            <person name="Hibbett D.S."/>
        </authorList>
    </citation>
    <scope>NUCLEOTIDE SEQUENCE [LARGE SCALE GENOMIC DNA]</scope>
    <source>
        <strain evidence="3 4">TUFC12733</strain>
    </source>
</reference>
<name>A0A167IE03_CALVF</name>
<feature type="transmembrane region" description="Helical" evidence="2">
    <location>
        <begin position="232"/>
        <end position="251"/>
    </location>
</feature>
<feature type="transmembrane region" description="Helical" evidence="2">
    <location>
        <begin position="295"/>
        <end position="317"/>
    </location>
</feature>
<evidence type="ECO:0008006" key="5">
    <source>
        <dbReference type="Google" id="ProtNLM"/>
    </source>
</evidence>
<dbReference type="OrthoDB" id="3243926at2759"/>
<evidence type="ECO:0000313" key="3">
    <source>
        <dbReference type="EMBL" id="KZO92554.1"/>
    </source>
</evidence>
<evidence type="ECO:0000256" key="2">
    <source>
        <dbReference type="SAM" id="Phobius"/>
    </source>
</evidence>
<dbReference type="EMBL" id="KV417309">
    <property type="protein sequence ID" value="KZO92554.1"/>
    <property type="molecule type" value="Genomic_DNA"/>
</dbReference>
<organism evidence="3 4">
    <name type="scientific">Calocera viscosa (strain TUFC12733)</name>
    <dbReference type="NCBI Taxonomy" id="1330018"/>
    <lineage>
        <taxon>Eukaryota</taxon>
        <taxon>Fungi</taxon>
        <taxon>Dikarya</taxon>
        <taxon>Basidiomycota</taxon>
        <taxon>Agaricomycotina</taxon>
        <taxon>Dacrymycetes</taxon>
        <taxon>Dacrymycetales</taxon>
        <taxon>Dacrymycetaceae</taxon>
        <taxon>Calocera</taxon>
    </lineage>
</organism>
<keyword evidence="2" id="KW-0812">Transmembrane</keyword>
<keyword evidence="2" id="KW-0472">Membrane</keyword>
<feature type="region of interest" description="Disordered" evidence="1">
    <location>
        <begin position="612"/>
        <end position="659"/>
    </location>
</feature>
<sequence length="659" mass="73354">MDEKREQINTEWETEHDREIEEKGYRSKLIPLVVRHGPTLAVEPSDQRWLSKYQRAPHWLDLLYDLVIVAVLTVFTVNHEINSGESTLVYFSYFVIIWWIWASQVQYDSRFEANDWVHRFFKFCQLGVFAFVGVTAQDFDPSNVLQPLTVTSSTAARETLGAHSWTGVASSYAAGRFFLILEYLYVLWTTRHHKRHLPSLIVPPVAAFISAVLWAISAAMTGNAAAKVACAYSGLGLEVVATLMIAMLPHYMKAPSEITSERYGALSLIIIGEGIIGIVRSFSAVMAGFGFSTASYAQCFCALVIIASLWQFLFHGYDIEIKMGRKRGLLWLILHFPLHFSILLLLTGMRNAATFSNITHALDIVSDNVQAVFNDLDANNFSNTTASIQYLTVQFAKLQITPSWPDEIANIEDEYSNPNGTVDPVVDLLQYQVQIYLAIASYYEVQLSGEVYHAAAAIGNLNSTRNPDPSTWNATYEKDLALADEFDQVFQTDLGRGVLFFLPSSGGFLFLLSILHVLRSVPIGGYMWTAWASQFAGGLGLGLLGLLDLGDKTLNEDNNNPIYVYRLQQHNWMLPLVAITYAVLIFFDSILMVFAARNDRARRRPILARVPDQAEVTPAEEASSPPNPPVPLESPGTESAKLAQGSHSSLTMEGGNGDH</sequence>
<feature type="transmembrane region" description="Helical" evidence="2">
    <location>
        <begin position="87"/>
        <end position="107"/>
    </location>
</feature>
<proteinExistence type="predicted"/>
<feature type="transmembrane region" description="Helical" evidence="2">
    <location>
        <begin position="572"/>
        <end position="596"/>
    </location>
</feature>
<evidence type="ECO:0000313" key="4">
    <source>
        <dbReference type="Proteomes" id="UP000076738"/>
    </source>
</evidence>
<feature type="transmembrane region" description="Helical" evidence="2">
    <location>
        <begin position="169"/>
        <end position="188"/>
    </location>
</feature>
<keyword evidence="2" id="KW-1133">Transmembrane helix</keyword>
<feature type="transmembrane region" description="Helical" evidence="2">
    <location>
        <begin position="119"/>
        <end position="136"/>
    </location>
</feature>
<feature type="transmembrane region" description="Helical" evidence="2">
    <location>
        <begin position="498"/>
        <end position="518"/>
    </location>
</feature>